<evidence type="ECO:0000256" key="2">
    <source>
        <dbReference type="SAM" id="Phobius"/>
    </source>
</evidence>
<reference evidence="3 4" key="1">
    <citation type="submission" date="2019-03" db="EMBL/GenBank/DDBJ databases">
        <title>An improved genome assembly of the fluke Schistosoma japonicum.</title>
        <authorList>
            <person name="Hu W."/>
            <person name="Luo F."/>
            <person name="Yin M."/>
            <person name="Mo X."/>
            <person name="Sun C."/>
            <person name="Wu Q."/>
            <person name="Zhu B."/>
            <person name="Xiang M."/>
            <person name="Wang J."/>
            <person name="Wang Y."/>
            <person name="Zhang T."/>
            <person name="Xu B."/>
            <person name="Zheng H."/>
            <person name="Feng Z."/>
        </authorList>
    </citation>
    <scope>NUCLEOTIDE SEQUENCE [LARGE SCALE GENOMIC DNA]</scope>
    <source>
        <strain evidence="3">HuSjv2</strain>
        <tissue evidence="3">Worms</tissue>
    </source>
</reference>
<name>A0A4Z2DVL2_SCHJA</name>
<feature type="non-terminal residue" evidence="3">
    <location>
        <position position="1"/>
    </location>
</feature>
<keyword evidence="2" id="KW-0472">Membrane</keyword>
<feature type="transmembrane region" description="Helical" evidence="2">
    <location>
        <begin position="6"/>
        <end position="31"/>
    </location>
</feature>
<proteinExistence type="predicted"/>
<protein>
    <submittedName>
        <fullName evidence="3">Uncharacterized protein</fullName>
    </submittedName>
</protein>
<comment type="caution">
    <text evidence="3">The sequence shown here is derived from an EMBL/GenBank/DDBJ whole genome shotgun (WGS) entry which is preliminary data.</text>
</comment>
<gene>
    <name evidence="3" type="ORF">EWB00_003752</name>
</gene>
<evidence type="ECO:0000313" key="3">
    <source>
        <dbReference type="EMBL" id="TNN20574.1"/>
    </source>
</evidence>
<dbReference type="AlphaFoldDB" id="A0A4Z2DVL2"/>
<evidence type="ECO:0000256" key="1">
    <source>
        <dbReference type="SAM" id="MobiDB-lite"/>
    </source>
</evidence>
<organism evidence="3 4">
    <name type="scientific">Schistosoma japonicum</name>
    <name type="common">Blood fluke</name>
    <dbReference type="NCBI Taxonomy" id="6182"/>
    <lineage>
        <taxon>Eukaryota</taxon>
        <taxon>Metazoa</taxon>
        <taxon>Spiralia</taxon>
        <taxon>Lophotrochozoa</taxon>
        <taxon>Platyhelminthes</taxon>
        <taxon>Trematoda</taxon>
        <taxon>Digenea</taxon>
        <taxon>Strigeidida</taxon>
        <taxon>Schistosomatoidea</taxon>
        <taxon>Schistosomatidae</taxon>
        <taxon>Schistosoma</taxon>
    </lineage>
</organism>
<keyword evidence="2" id="KW-1133">Transmembrane helix</keyword>
<feature type="compositionally biased region" description="Low complexity" evidence="1">
    <location>
        <begin position="411"/>
        <end position="420"/>
    </location>
</feature>
<feature type="region of interest" description="Disordered" evidence="1">
    <location>
        <begin position="404"/>
        <end position="425"/>
    </location>
</feature>
<keyword evidence="4" id="KW-1185">Reference proteome</keyword>
<feature type="region of interest" description="Disordered" evidence="1">
    <location>
        <begin position="70"/>
        <end position="91"/>
    </location>
</feature>
<sequence length="511" mass="56413">ALTREILIIGAIIVVFISVVLNVFCCIRCALIRQYSNSKERAHMQHLFCMAEEIRNARIVKQINGKGRGYRDKIEQQQQQHQQQQQQQQQQLHGLTNLLHDTHGGGSSLLLMNKIQSQSNGYESYQPSIDYGSEYMPGINCPGYTFKDNHSSSGVPIDLYQRYLPDGKSGNRQSISGFSLIPGQIPISWTNGSSNGINHNTINNEAHHRSISSIQRTDICHGIGNNRGGGVGGVAGGGGGGSFGDGNNSLASQHSSQQQITAAITNFYLQHQQHFLELQNHLNNNLETSTIHQLGSDGITSCFDSIDQPDSSNLSEINNNHSFNINNFDKINYQSINQSPLISLRNHNNNNLYIKGKLSSSSSPSSLRNSSMIHSINNNNQSSYLIPNDSIINNQLITQFSHKPSLSITPNSNNNNNNNNRSQPIGLSQSQLTILMNQLQNTTTTTNTTTSTTITPITTTHTTDNNSSNNNNLINSPILINKSILDETIIHNLIVESVLIVEKYQLILQMN</sequence>
<feature type="compositionally biased region" description="Low complexity" evidence="1">
    <location>
        <begin position="359"/>
        <end position="374"/>
    </location>
</feature>
<feature type="compositionally biased region" description="Low complexity" evidence="1">
    <location>
        <begin position="76"/>
        <end position="91"/>
    </location>
</feature>
<evidence type="ECO:0000313" key="4">
    <source>
        <dbReference type="Proteomes" id="UP000311919"/>
    </source>
</evidence>
<dbReference type="Proteomes" id="UP000311919">
    <property type="component" value="Unassembled WGS sequence"/>
</dbReference>
<accession>A0A4Z2DVL2</accession>
<feature type="region of interest" description="Disordered" evidence="1">
    <location>
        <begin position="355"/>
        <end position="374"/>
    </location>
</feature>
<dbReference type="OrthoDB" id="6260030at2759"/>
<dbReference type="EMBL" id="SKCS01000023">
    <property type="protein sequence ID" value="TNN20574.1"/>
    <property type="molecule type" value="Genomic_DNA"/>
</dbReference>
<feature type="region of interest" description="Disordered" evidence="1">
    <location>
        <begin position="443"/>
        <end position="468"/>
    </location>
</feature>
<keyword evidence="2" id="KW-0812">Transmembrane</keyword>